<evidence type="ECO:0000313" key="2">
    <source>
        <dbReference type="EMBL" id="GIJ13756.1"/>
    </source>
</evidence>
<evidence type="ECO:0000313" key="3">
    <source>
        <dbReference type="Proteomes" id="UP000647860"/>
    </source>
</evidence>
<dbReference type="EMBL" id="BOPA01000003">
    <property type="protein sequence ID" value="GIJ13756.1"/>
    <property type="molecule type" value="Genomic_DNA"/>
</dbReference>
<feature type="signal peptide" evidence="1">
    <location>
        <begin position="1"/>
        <end position="16"/>
    </location>
</feature>
<proteinExistence type="predicted"/>
<feature type="chain" id="PRO_5046298867" evidence="1">
    <location>
        <begin position="17"/>
        <end position="95"/>
    </location>
</feature>
<accession>A0ABQ4I786</accession>
<comment type="caution">
    <text evidence="2">The sequence shown here is derived from an EMBL/GenBank/DDBJ whole genome shotgun (WGS) entry which is preliminary data.</text>
</comment>
<dbReference type="Proteomes" id="UP000647860">
    <property type="component" value="Unassembled WGS sequence"/>
</dbReference>
<keyword evidence="1" id="KW-0732">Signal</keyword>
<reference evidence="2 3" key="1">
    <citation type="submission" date="2021-01" db="EMBL/GenBank/DDBJ databases">
        <title>Whole genome shotgun sequence of Verrucosispora gifhornensis NBRC 16317.</title>
        <authorList>
            <person name="Komaki H."/>
            <person name="Tamura T."/>
        </authorList>
    </citation>
    <scope>NUCLEOTIDE SEQUENCE [LARGE SCALE GENOMIC DNA]</scope>
    <source>
        <strain evidence="2 3">NBRC 16317</strain>
    </source>
</reference>
<name>A0ABQ4I786_9ACTN</name>
<sequence length="95" mass="10153">MLWFSAFRATSRWARAARCAAFACPYADASLPNVCPSADGRLVGETLTDRGEAGTCPHPDVSAPPWIDVGRRYAGAYRRPSWVGGQPVTALSAGR</sequence>
<gene>
    <name evidence="2" type="ORF">Vgi01_04400</name>
</gene>
<evidence type="ECO:0000256" key="1">
    <source>
        <dbReference type="SAM" id="SignalP"/>
    </source>
</evidence>
<keyword evidence="3" id="KW-1185">Reference proteome</keyword>
<organism evidence="2 3">
    <name type="scientific">Micromonospora gifhornensis</name>
    <dbReference type="NCBI Taxonomy" id="84594"/>
    <lineage>
        <taxon>Bacteria</taxon>
        <taxon>Bacillati</taxon>
        <taxon>Actinomycetota</taxon>
        <taxon>Actinomycetes</taxon>
        <taxon>Micromonosporales</taxon>
        <taxon>Micromonosporaceae</taxon>
        <taxon>Micromonospora</taxon>
    </lineage>
</organism>
<protein>
    <submittedName>
        <fullName evidence="2">Uncharacterized protein</fullName>
    </submittedName>
</protein>